<dbReference type="SUPFAM" id="SSF51735">
    <property type="entry name" value="NAD(P)-binding Rossmann-fold domains"/>
    <property type="match status" value="1"/>
</dbReference>
<dbReference type="PATRIC" id="fig|265546.4.peg.1721"/>
<dbReference type="PANTHER" id="PTHR43833:SF9">
    <property type="entry name" value="POTASSIUM CHANNEL PROTEIN YUGO-RELATED"/>
    <property type="match status" value="1"/>
</dbReference>
<dbReference type="SUPFAM" id="SSF116726">
    <property type="entry name" value="TrkA C-terminal domain-like"/>
    <property type="match status" value="1"/>
</dbReference>
<dbReference type="InterPro" id="IPR036721">
    <property type="entry name" value="RCK_C_sf"/>
</dbReference>
<evidence type="ECO:0000256" key="2">
    <source>
        <dbReference type="SAM" id="Phobius"/>
    </source>
</evidence>
<accession>A0A0D0GZE2</accession>
<name>A0A0D0GZE2_9BACL</name>
<dbReference type="RefSeq" id="WP_021093611.1">
    <property type="nucleotide sequence ID" value="NZ_ANOC01000001.1"/>
</dbReference>
<keyword evidence="2" id="KW-0472">Membrane</keyword>
<keyword evidence="4" id="KW-0813">Transport</keyword>
<evidence type="ECO:0000313" key="4">
    <source>
        <dbReference type="EMBL" id="KIP21231.1"/>
    </source>
</evidence>
<reference evidence="4 5" key="1">
    <citation type="submission" date="2015-01" db="EMBL/GenBank/DDBJ databases">
        <title>Genome sequence of Anoxybacillus ayderensis strain AB04.</title>
        <authorList>
            <person name="Belduz A.O."/>
            <person name="Canakci S."/>
            <person name="Chan K.-G."/>
            <person name="Kahar U.M."/>
            <person name="Yaakob A.S."/>
            <person name="Chan C.S."/>
            <person name="Goh K.M."/>
        </authorList>
    </citation>
    <scope>NUCLEOTIDE SEQUENCE [LARGE SCALE GENOMIC DNA]</scope>
    <source>
        <strain evidence="4 5">AB04</strain>
    </source>
</reference>
<keyword evidence="4" id="KW-0407">Ion channel</keyword>
<dbReference type="InterPro" id="IPR036291">
    <property type="entry name" value="NAD(P)-bd_dom_sf"/>
</dbReference>
<dbReference type="InterPro" id="IPR013099">
    <property type="entry name" value="K_chnl_dom"/>
</dbReference>
<dbReference type="Gene3D" id="1.10.287.70">
    <property type="match status" value="1"/>
</dbReference>
<dbReference type="Pfam" id="PF02254">
    <property type="entry name" value="TrkA_N"/>
    <property type="match status" value="1"/>
</dbReference>
<evidence type="ECO:0000256" key="1">
    <source>
        <dbReference type="ARBA" id="ARBA00004651"/>
    </source>
</evidence>
<gene>
    <name evidence="4" type="ORF">JV16_01725</name>
</gene>
<keyword evidence="2" id="KW-1133">Transmembrane helix</keyword>
<dbReference type="EMBL" id="JXTG01000007">
    <property type="protein sequence ID" value="KIP21231.1"/>
    <property type="molecule type" value="Genomic_DNA"/>
</dbReference>
<dbReference type="Gene3D" id="3.30.70.1450">
    <property type="entry name" value="Regulator of K+ conductance, C-terminal domain"/>
    <property type="match status" value="1"/>
</dbReference>
<dbReference type="SUPFAM" id="SSF81324">
    <property type="entry name" value="Voltage-gated potassium channels"/>
    <property type="match status" value="1"/>
</dbReference>
<dbReference type="PANTHER" id="PTHR43833">
    <property type="entry name" value="POTASSIUM CHANNEL PROTEIN 2-RELATED-RELATED"/>
    <property type="match status" value="1"/>
</dbReference>
<evidence type="ECO:0000259" key="3">
    <source>
        <dbReference type="PROSITE" id="PS51201"/>
    </source>
</evidence>
<evidence type="ECO:0000313" key="5">
    <source>
        <dbReference type="Proteomes" id="UP000032047"/>
    </source>
</evidence>
<dbReference type="InterPro" id="IPR003148">
    <property type="entry name" value="RCK_N"/>
</dbReference>
<dbReference type="Proteomes" id="UP000032047">
    <property type="component" value="Unassembled WGS sequence"/>
</dbReference>
<keyword evidence="5" id="KW-1185">Reference proteome</keyword>
<dbReference type="Pfam" id="PF07885">
    <property type="entry name" value="Ion_trans_2"/>
    <property type="match status" value="1"/>
</dbReference>
<dbReference type="GO" id="GO:0034220">
    <property type="term" value="P:monoatomic ion transmembrane transport"/>
    <property type="evidence" value="ECO:0007669"/>
    <property type="project" value="UniProtKB-KW"/>
</dbReference>
<feature type="transmembrane region" description="Helical" evidence="2">
    <location>
        <begin position="16"/>
        <end position="37"/>
    </location>
</feature>
<keyword evidence="4" id="KW-0406">Ion transport</keyword>
<comment type="caution">
    <text evidence="4">The sequence shown here is derived from an EMBL/GenBank/DDBJ whole genome shotgun (WGS) entry which is preliminary data.</text>
</comment>
<dbReference type="GO" id="GO:0006813">
    <property type="term" value="P:potassium ion transport"/>
    <property type="evidence" value="ECO:0007669"/>
    <property type="project" value="InterPro"/>
</dbReference>
<keyword evidence="2" id="KW-0812">Transmembrane</keyword>
<protein>
    <submittedName>
        <fullName evidence="4">Voltage-gated potassium channel</fullName>
    </submittedName>
</protein>
<dbReference type="InterPro" id="IPR050721">
    <property type="entry name" value="Trk_Ktr_HKT_K-transport"/>
</dbReference>
<sequence>MRWYEFLASYWRLSPLIRIIFTITTIICLFGIIIHIVEPKTFLTAFDGIWWALITTTTIGYGDLVPKTLSGKLVAITLILLGTAFVSAYFVTLSTKAISKENALSTGELPYTKGGHVILVGWNERVRQLLALMPSNIPCLVIDETLKRWDVPKHVHFIKGNPTHDDVWKKANVFEARTVIITANQHKNETEADLGSIVTLLTVKALHPSVYTVVEILTTPQVDNAKRAGADETIETNKWISFLMANCLSSPNVLNDVEQFKKHSIKRLAVRDEWIGMSFASMLTELKKEDILLIGVANNQHVVINPPSHTIIQSTDELIVLAQ</sequence>
<dbReference type="Gene3D" id="3.40.50.720">
    <property type="entry name" value="NAD(P)-binding Rossmann-like Domain"/>
    <property type="match status" value="1"/>
</dbReference>
<organism evidence="4 5">
    <name type="scientific">Anoxybacillus ayderensis</name>
    <dbReference type="NCBI Taxonomy" id="265546"/>
    <lineage>
        <taxon>Bacteria</taxon>
        <taxon>Bacillati</taxon>
        <taxon>Bacillota</taxon>
        <taxon>Bacilli</taxon>
        <taxon>Bacillales</taxon>
        <taxon>Anoxybacillaceae</taxon>
        <taxon>Anoxybacillus</taxon>
    </lineage>
</organism>
<proteinExistence type="predicted"/>
<feature type="transmembrane region" description="Helical" evidence="2">
    <location>
        <begin position="73"/>
        <end position="91"/>
    </location>
</feature>
<feature type="domain" description="RCK N-terminal" evidence="3">
    <location>
        <begin position="114"/>
        <end position="235"/>
    </location>
</feature>
<dbReference type="GO" id="GO:0005886">
    <property type="term" value="C:plasma membrane"/>
    <property type="evidence" value="ECO:0007669"/>
    <property type="project" value="UniProtKB-SubCell"/>
</dbReference>
<dbReference type="PROSITE" id="PS51201">
    <property type="entry name" value="RCK_N"/>
    <property type="match status" value="1"/>
</dbReference>
<comment type="subcellular location">
    <subcellularLocation>
        <location evidence="1">Cell membrane</location>
        <topology evidence="1">Multi-pass membrane protein</topology>
    </subcellularLocation>
</comment>
<dbReference type="AlphaFoldDB" id="A0A0D0GZE2"/>
<feature type="transmembrane region" description="Helical" evidence="2">
    <location>
        <begin position="49"/>
        <end position="66"/>
    </location>
</feature>